<dbReference type="Gene3D" id="3.90.550.10">
    <property type="entry name" value="Spore Coat Polysaccharide Biosynthesis Protein SpsA, Chain A"/>
    <property type="match status" value="1"/>
</dbReference>
<dbReference type="PANTHER" id="PTHR43685">
    <property type="entry name" value="GLYCOSYLTRANSFERASE"/>
    <property type="match status" value="1"/>
</dbReference>
<protein>
    <submittedName>
        <fullName evidence="1">Rhamnosyltransferase</fullName>
    </submittedName>
</protein>
<organism evidence="1 2">
    <name type="scientific">Acidithiobacillus thiooxidans</name>
    <name type="common">Thiobacillus thiooxidans</name>
    <dbReference type="NCBI Taxonomy" id="930"/>
    <lineage>
        <taxon>Bacteria</taxon>
        <taxon>Pseudomonadati</taxon>
        <taxon>Pseudomonadota</taxon>
        <taxon>Acidithiobacillia</taxon>
        <taxon>Acidithiobacillales</taxon>
        <taxon>Acidithiobacillaceae</taxon>
        <taxon>Acidithiobacillus</taxon>
    </lineage>
</organism>
<name>A0A1C2JJ95_ACITH</name>
<dbReference type="InterPro" id="IPR029044">
    <property type="entry name" value="Nucleotide-diphossugar_trans"/>
</dbReference>
<reference evidence="1 2" key="1">
    <citation type="journal article" date="2016" name="Int. J. Mol. Sci.">
        <title>Comparative genomics of the extreme acidophile Acidithiobacillus thiooxidans reveals intraspecific divergence and niche adaptation.</title>
        <authorList>
            <person name="Zhang X."/>
            <person name="Feng X."/>
            <person name="Tao J."/>
            <person name="Ma L."/>
            <person name="Xiao Y."/>
            <person name="Liang Y."/>
            <person name="Liu X."/>
            <person name="Yin H."/>
        </authorList>
    </citation>
    <scope>NUCLEOTIDE SEQUENCE [LARGE SCALE GENOMIC DNA]</scope>
    <source>
        <strain evidence="1 2">A02</strain>
    </source>
</reference>
<dbReference type="AlphaFoldDB" id="A0A1C2JJ95"/>
<dbReference type="Proteomes" id="UP000094893">
    <property type="component" value="Unassembled WGS sequence"/>
</dbReference>
<proteinExistence type="predicted"/>
<dbReference type="RefSeq" id="WP_024894925.1">
    <property type="nucleotide sequence ID" value="NZ_LWRZ01000115.1"/>
</dbReference>
<accession>A0A1C2JJ95</accession>
<dbReference type="GO" id="GO:0044010">
    <property type="term" value="P:single-species biofilm formation"/>
    <property type="evidence" value="ECO:0007669"/>
    <property type="project" value="TreeGrafter"/>
</dbReference>
<gene>
    <name evidence="1" type="ORF">A6P07_16065</name>
</gene>
<dbReference type="InterPro" id="IPR050834">
    <property type="entry name" value="Glycosyltransf_2"/>
</dbReference>
<dbReference type="GO" id="GO:0016740">
    <property type="term" value="F:transferase activity"/>
    <property type="evidence" value="ECO:0007669"/>
    <property type="project" value="UniProtKB-KW"/>
</dbReference>
<sequence>MSQNKVAVIIPTLNGGEVWLRCLDTLRQQVPPPSHVLIVDSGSTDGTDVAAVESGFEVLRLAKGTFDHGGTRQMAAERLAAFDVLVYLTQDAVLASPDALAKLVVPFAYPRVGITYGRQLPRLGSSAIEAHARLFNYPPQSNTRTLADKAHMGIKAAFTSNSFAAYRTEALMVVGGFPESLILGEDMVVAARILQAGWTVAYVADAQVWHSHGYTLLQEFRRYFDIGVMHQDQAWILRDFGKPEGEGGRFVRSEFAYLKDHAPWLLPSASVRTLAKYLGYKLGQRSPSLPLSIKRKLSMHRGFWDKRGAGRSMADDVMDKGAR</sequence>
<keyword evidence="1" id="KW-0808">Transferase</keyword>
<evidence type="ECO:0000313" key="1">
    <source>
        <dbReference type="EMBL" id="OCX69652.1"/>
    </source>
</evidence>
<dbReference type="PANTHER" id="PTHR43685:SF13">
    <property type="entry name" value="O ANTIGEN BIOSYNTHESIS RHAMNOSYLTRANSFERASE RFBN"/>
    <property type="match status" value="1"/>
</dbReference>
<evidence type="ECO:0000313" key="2">
    <source>
        <dbReference type="Proteomes" id="UP000094893"/>
    </source>
</evidence>
<dbReference type="SUPFAM" id="SSF53448">
    <property type="entry name" value="Nucleotide-diphospho-sugar transferases"/>
    <property type="match status" value="1"/>
</dbReference>
<dbReference type="EMBL" id="LWSA01000230">
    <property type="protein sequence ID" value="OCX69652.1"/>
    <property type="molecule type" value="Genomic_DNA"/>
</dbReference>
<comment type="caution">
    <text evidence="1">The sequence shown here is derived from an EMBL/GenBank/DDBJ whole genome shotgun (WGS) entry which is preliminary data.</text>
</comment>
<dbReference type="Pfam" id="PF13641">
    <property type="entry name" value="Glyco_tranf_2_3"/>
    <property type="match status" value="1"/>
</dbReference>